<accession>A0ABY4SWP0</accession>
<evidence type="ECO:0008006" key="3">
    <source>
        <dbReference type="Google" id="ProtNLM"/>
    </source>
</evidence>
<dbReference type="Gene3D" id="2.80.10.50">
    <property type="match status" value="2"/>
</dbReference>
<dbReference type="NCBIfam" id="TIGR02608">
    <property type="entry name" value="delta_60_rpt"/>
    <property type="match status" value="4"/>
</dbReference>
<dbReference type="EMBL" id="CP063231">
    <property type="protein sequence ID" value="URL57138.1"/>
    <property type="molecule type" value="Genomic_DNA"/>
</dbReference>
<reference evidence="1" key="1">
    <citation type="submission" date="2020-10" db="EMBL/GenBank/DDBJ databases">
        <title>Whole-genome sequence of Luteibacter sp. EIF3.</title>
        <authorList>
            <person name="Friedrich I."/>
            <person name="Hertel R."/>
            <person name="Daniel R."/>
        </authorList>
    </citation>
    <scope>NUCLEOTIDE SEQUENCE</scope>
    <source>
        <strain evidence="1">EIF3</strain>
    </source>
</reference>
<dbReference type="Pfam" id="PF17164">
    <property type="entry name" value="DUF5122"/>
    <property type="match status" value="3"/>
</dbReference>
<sequence>MRKIIDMLRPDDIDLSFGKDGRLGYPGYGVGLPASDGKYWLFREESAGNPPLVEIVRLLNDGSPDPAFPSGGTTVRFPNLMGANNLYKAVEQSNAKIVLCGTLYDPKIGTSFPYVMRINAEGDIDPSFAEGGIKPLYYDASVQAENKSYRDVVIQPDGKIVVLATNSGLLPSNKTWSKVIRLTARGQMDATFGRHGVFHDLPEEVLFLKIVSLKDNALLMGGMYARAETPYPVLVRLTAEGEIDRHFGDLGIKRLDYVNQGVEGRADVNTIALFDDDDSMVVGGLFITGAEPTGGWIVALHSDGTPDADFNGGKPLFVNDPVVALATQGSQVILQGYRDNASDASSMYLGRLDRDGSPDTEFGEDGIVIAPPHIATTRDIWRRHHIFVNGQDKKTLLVSSAVVVGDKQPKLVTQLVRFLLS</sequence>
<proteinExistence type="predicted"/>
<dbReference type="RefSeq" id="WP_250338083.1">
    <property type="nucleotide sequence ID" value="NZ_CP063231.1"/>
</dbReference>
<dbReference type="InterPro" id="IPR013431">
    <property type="entry name" value="Delta_60_rpt"/>
</dbReference>
<name>A0ABY4SWP0_9GAMM</name>
<dbReference type="Proteomes" id="UP001056681">
    <property type="component" value="Chromosome"/>
</dbReference>
<protein>
    <recommendedName>
        <fullName evidence="3">Delta-60 repeat protein</fullName>
    </recommendedName>
</protein>
<evidence type="ECO:0000313" key="1">
    <source>
        <dbReference type="EMBL" id="URL57138.1"/>
    </source>
</evidence>
<organism evidence="1 2">
    <name type="scientific">Luteibacter flocculans</name>
    <dbReference type="NCBI Taxonomy" id="2780091"/>
    <lineage>
        <taxon>Bacteria</taxon>
        <taxon>Pseudomonadati</taxon>
        <taxon>Pseudomonadota</taxon>
        <taxon>Gammaproteobacteria</taxon>
        <taxon>Lysobacterales</taxon>
        <taxon>Rhodanobacteraceae</taxon>
        <taxon>Luteibacter</taxon>
    </lineage>
</organism>
<gene>
    <name evidence="1" type="ORF">IM816_10775</name>
</gene>
<keyword evidence="2" id="KW-1185">Reference proteome</keyword>
<evidence type="ECO:0000313" key="2">
    <source>
        <dbReference type="Proteomes" id="UP001056681"/>
    </source>
</evidence>